<sequence length="70" mass="7164">MTARPLDPVGEGSVEQTVGESGPVLLDLRSATTGPASIRHVTTTVPVGVVEAFDVVVCLPEMSPSSFVLG</sequence>
<keyword evidence="3" id="KW-1185">Reference proteome</keyword>
<name>A0A5M7BLI6_SACHI</name>
<accession>A0A5M7BLI6</accession>
<organism evidence="2 3">
    <name type="scientific">Saccharopolyspora hirsuta</name>
    <dbReference type="NCBI Taxonomy" id="1837"/>
    <lineage>
        <taxon>Bacteria</taxon>
        <taxon>Bacillati</taxon>
        <taxon>Actinomycetota</taxon>
        <taxon>Actinomycetes</taxon>
        <taxon>Pseudonocardiales</taxon>
        <taxon>Pseudonocardiaceae</taxon>
        <taxon>Saccharopolyspora</taxon>
    </lineage>
</organism>
<dbReference type="EMBL" id="VWPH01000011">
    <property type="protein sequence ID" value="KAA5830083.1"/>
    <property type="molecule type" value="Genomic_DNA"/>
</dbReference>
<comment type="caution">
    <text evidence="2">The sequence shown here is derived from an EMBL/GenBank/DDBJ whole genome shotgun (WGS) entry which is preliminary data.</text>
</comment>
<protein>
    <submittedName>
        <fullName evidence="2">Uncharacterized protein</fullName>
    </submittedName>
</protein>
<dbReference type="RefSeq" id="WP_150068937.1">
    <property type="nucleotide sequence ID" value="NZ_JBEPDJ010000004.1"/>
</dbReference>
<evidence type="ECO:0000256" key="1">
    <source>
        <dbReference type="SAM" id="MobiDB-lite"/>
    </source>
</evidence>
<reference evidence="2 3" key="1">
    <citation type="submission" date="2019-09" db="EMBL/GenBank/DDBJ databases">
        <title>Draft genome sequence of the thermophilic Saccharopolyspora hirsuta VKM Ac-666T.</title>
        <authorList>
            <person name="Lobastova T.G."/>
            <person name="Fokina V."/>
            <person name="Bragin E.Y."/>
            <person name="Shtratnikova V.Y."/>
            <person name="Starodumova I.P."/>
            <person name="Tarlachkov S.V."/>
            <person name="Donova M.V."/>
        </authorList>
    </citation>
    <scope>NUCLEOTIDE SEQUENCE [LARGE SCALE GENOMIC DNA]</scope>
    <source>
        <strain evidence="2 3">VKM Ac-666</strain>
    </source>
</reference>
<dbReference type="SMR" id="A0A5M7BLI6"/>
<evidence type="ECO:0000313" key="3">
    <source>
        <dbReference type="Proteomes" id="UP000323946"/>
    </source>
</evidence>
<feature type="region of interest" description="Disordered" evidence="1">
    <location>
        <begin position="1"/>
        <end position="21"/>
    </location>
</feature>
<gene>
    <name evidence="2" type="ORF">F1721_23535</name>
</gene>
<evidence type="ECO:0000313" key="2">
    <source>
        <dbReference type="EMBL" id="KAA5830083.1"/>
    </source>
</evidence>
<dbReference type="OrthoDB" id="9810066at2"/>
<dbReference type="Proteomes" id="UP000323946">
    <property type="component" value="Unassembled WGS sequence"/>
</dbReference>
<proteinExistence type="predicted"/>
<dbReference type="AlphaFoldDB" id="A0A5M7BLI6"/>